<feature type="transmembrane region" description="Helical" evidence="5">
    <location>
        <begin position="441"/>
        <end position="461"/>
    </location>
</feature>
<dbReference type="SUPFAM" id="SSF103473">
    <property type="entry name" value="MFS general substrate transporter"/>
    <property type="match status" value="1"/>
</dbReference>
<protein>
    <recommendedName>
        <fullName evidence="6">Major facilitator superfamily (MFS) profile domain-containing protein</fullName>
    </recommendedName>
</protein>
<evidence type="ECO:0000313" key="8">
    <source>
        <dbReference type="Proteomes" id="UP000053342"/>
    </source>
</evidence>
<dbReference type="FunFam" id="1.20.1250.20:FF:000011">
    <property type="entry name" value="MFS multidrug transporter, putative"/>
    <property type="match status" value="1"/>
</dbReference>
<dbReference type="Gene3D" id="1.20.1250.20">
    <property type="entry name" value="MFS general substrate transporter like domains"/>
    <property type="match status" value="1"/>
</dbReference>
<dbReference type="PROSITE" id="PS50850">
    <property type="entry name" value="MFS"/>
    <property type="match status" value="1"/>
</dbReference>
<feature type="transmembrane region" description="Helical" evidence="5">
    <location>
        <begin position="102"/>
        <end position="122"/>
    </location>
</feature>
<dbReference type="RefSeq" id="XP_016264139.1">
    <property type="nucleotide sequence ID" value="XM_016405933.1"/>
</dbReference>
<dbReference type="PANTHER" id="PTHR23502">
    <property type="entry name" value="MAJOR FACILITATOR SUPERFAMILY"/>
    <property type="match status" value="1"/>
</dbReference>
<evidence type="ECO:0000256" key="2">
    <source>
        <dbReference type="ARBA" id="ARBA00022692"/>
    </source>
</evidence>
<proteinExistence type="predicted"/>
<dbReference type="PANTHER" id="PTHR23502:SF12">
    <property type="entry name" value="MULTIDRUG TRANSPORTER, PUTATIVE (AFU_ORTHOLOGUE AFUA_1G06440)-RELATED"/>
    <property type="match status" value="1"/>
</dbReference>
<dbReference type="GO" id="GO:0022857">
    <property type="term" value="F:transmembrane transporter activity"/>
    <property type="evidence" value="ECO:0007669"/>
    <property type="project" value="InterPro"/>
</dbReference>
<sequence length="518" mass="56631">MAPVPEADEDDEYLVSWDGKDDVANPMNWTLAYKSLVIAIVSYNTWVVIYASTSFLSGMPGMKQTFHVQQDERITLGVTVYLLGLAAGCLVLAPMSEVYGRRPIFLCSMLCFTLLTLPCALANSLKDILTVRFFAALFGSAMLSNSPGAVNDIVHPQYRAAAYSCWSLGPLNGPATGPIIGGFVFQYLGWRWTEWIIMIFGGVGLLLMLLVKESYQPRLLRTKAAKKRGVTSDTRWHSRYDDTTSTPWQILKTNLNRPLRLSMTEAILIFWNLYTATVYGILYLSFVAYPIIFSDIRGWKPGPSGAAFTGVSVGTLLAIISEPLLRRMINSHKSDPSTGHVAPEAMVSVLCIAAILTPVGQIWFAWTCAPSSIHWVWPILAGIPFGIGNTWSNIYSSNYMAQCYGIYAASALATNAVARSVMGAVMPLVGKPMYANLGPNWAGTLLGLLLVVIAPIPFVFYRYGGRIRERSILIKNMQNEVRILAGDVVVVGGGGGGGGGAVSVEEPMMQEQRPKIRQ</sequence>
<keyword evidence="2 5" id="KW-0812">Transmembrane</keyword>
<dbReference type="VEuPathDB" id="FungiDB:PV06_04972"/>
<feature type="transmembrane region" description="Helical" evidence="5">
    <location>
        <begin position="74"/>
        <end position="96"/>
    </location>
</feature>
<dbReference type="EMBL" id="KN847335">
    <property type="protein sequence ID" value="KIW43923.1"/>
    <property type="molecule type" value="Genomic_DNA"/>
</dbReference>
<evidence type="ECO:0000259" key="6">
    <source>
        <dbReference type="PROSITE" id="PS50850"/>
    </source>
</evidence>
<keyword evidence="3 5" id="KW-1133">Transmembrane helix</keyword>
<dbReference type="Proteomes" id="UP000053342">
    <property type="component" value="Unassembled WGS sequence"/>
</dbReference>
<feature type="transmembrane region" description="Helical" evidence="5">
    <location>
        <begin position="267"/>
        <end position="292"/>
    </location>
</feature>
<dbReference type="AlphaFoldDB" id="A0A0D2DLU2"/>
<dbReference type="Pfam" id="PF07690">
    <property type="entry name" value="MFS_1"/>
    <property type="match status" value="1"/>
</dbReference>
<dbReference type="InterPro" id="IPR005829">
    <property type="entry name" value="Sugar_transporter_CS"/>
</dbReference>
<dbReference type="GO" id="GO:0140115">
    <property type="term" value="P:export across plasma membrane"/>
    <property type="evidence" value="ECO:0007669"/>
    <property type="project" value="UniProtKB-ARBA"/>
</dbReference>
<evidence type="ECO:0000256" key="5">
    <source>
        <dbReference type="SAM" id="Phobius"/>
    </source>
</evidence>
<dbReference type="STRING" id="215243.A0A0D2DLU2"/>
<dbReference type="InterPro" id="IPR011701">
    <property type="entry name" value="MFS"/>
</dbReference>
<feature type="transmembrane region" description="Helical" evidence="5">
    <location>
        <begin position="345"/>
        <end position="366"/>
    </location>
</feature>
<keyword evidence="8" id="KW-1185">Reference proteome</keyword>
<evidence type="ECO:0000256" key="1">
    <source>
        <dbReference type="ARBA" id="ARBA00004141"/>
    </source>
</evidence>
<evidence type="ECO:0000256" key="4">
    <source>
        <dbReference type="ARBA" id="ARBA00023136"/>
    </source>
</evidence>
<feature type="transmembrane region" description="Helical" evidence="5">
    <location>
        <begin position="304"/>
        <end position="325"/>
    </location>
</feature>
<dbReference type="InterPro" id="IPR036259">
    <property type="entry name" value="MFS_trans_sf"/>
</dbReference>
<dbReference type="OrthoDB" id="3365399at2759"/>
<feature type="transmembrane region" description="Helical" evidence="5">
    <location>
        <begin position="31"/>
        <end position="53"/>
    </location>
</feature>
<evidence type="ECO:0000256" key="3">
    <source>
        <dbReference type="ARBA" id="ARBA00022989"/>
    </source>
</evidence>
<reference evidence="7 8" key="1">
    <citation type="submission" date="2015-01" db="EMBL/GenBank/DDBJ databases">
        <title>The Genome Sequence of Exophiala oligosperma CBS72588.</title>
        <authorList>
            <consortium name="The Broad Institute Genomics Platform"/>
            <person name="Cuomo C."/>
            <person name="de Hoog S."/>
            <person name="Gorbushina A."/>
            <person name="Stielow B."/>
            <person name="Teixiera M."/>
            <person name="Abouelleil A."/>
            <person name="Chapman S.B."/>
            <person name="Priest M."/>
            <person name="Young S.K."/>
            <person name="Wortman J."/>
            <person name="Nusbaum C."/>
            <person name="Birren B."/>
        </authorList>
    </citation>
    <scope>NUCLEOTIDE SEQUENCE [LARGE SCALE GENOMIC DNA]</scope>
    <source>
        <strain evidence="7 8">CBS 72588</strain>
    </source>
</reference>
<evidence type="ECO:0000313" key="7">
    <source>
        <dbReference type="EMBL" id="KIW43923.1"/>
    </source>
</evidence>
<dbReference type="PROSITE" id="PS00216">
    <property type="entry name" value="SUGAR_TRANSPORT_1"/>
    <property type="match status" value="1"/>
</dbReference>
<dbReference type="HOGENOM" id="CLU_008455_11_6_1"/>
<dbReference type="GO" id="GO:0005886">
    <property type="term" value="C:plasma membrane"/>
    <property type="evidence" value="ECO:0007669"/>
    <property type="project" value="TreeGrafter"/>
</dbReference>
<accession>A0A0D2DLU2</accession>
<name>A0A0D2DLU2_9EURO</name>
<feature type="transmembrane region" description="Helical" evidence="5">
    <location>
        <begin position="192"/>
        <end position="211"/>
    </location>
</feature>
<organism evidence="7 8">
    <name type="scientific">Exophiala oligosperma</name>
    <dbReference type="NCBI Taxonomy" id="215243"/>
    <lineage>
        <taxon>Eukaryota</taxon>
        <taxon>Fungi</taxon>
        <taxon>Dikarya</taxon>
        <taxon>Ascomycota</taxon>
        <taxon>Pezizomycotina</taxon>
        <taxon>Eurotiomycetes</taxon>
        <taxon>Chaetothyriomycetidae</taxon>
        <taxon>Chaetothyriales</taxon>
        <taxon>Herpotrichiellaceae</taxon>
        <taxon>Exophiala</taxon>
    </lineage>
</organism>
<feature type="transmembrane region" description="Helical" evidence="5">
    <location>
        <begin position="372"/>
        <end position="392"/>
    </location>
</feature>
<gene>
    <name evidence="7" type="ORF">PV06_04972</name>
</gene>
<keyword evidence="4 5" id="KW-0472">Membrane</keyword>
<dbReference type="GeneID" id="27357046"/>
<feature type="transmembrane region" description="Helical" evidence="5">
    <location>
        <begin position="404"/>
        <end position="429"/>
    </location>
</feature>
<dbReference type="InterPro" id="IPR020846">
    <property type="entry name" value="MFS_dom"/>
</dbReference>
<comment type="subcellular location">
    <subcellularLocation>
        <location evidence="1">Membrane</location>
        <topology evidence="1">Multi-pass membrane protein</topology>
    </subcellularLocation>
</comment>
<dbReference type="GO" id="GO:0042908">
    <property type="term" value="P:xenobiotic transport"/>
    <property type="evidence" value="ECO:0007669"/>
    <property type="project" value="UniProtKB-ARBA"/>
</dbReference>
<dbReference type="CDD" id="cd17323">
    <property type="entry name" value="MFS_Tpo1_MDR_like"/>
    <property type="match status" value="1"/>
</dbReference>
<feature type="domain" description="Major facilitator superfamily (MFS) profile" evidence="6">
    <location>
        <begin position="30"/>
        <end position="466"/>
    </location>
</feature>